<evidence type="ECO:0000256" key="1">
    <source>
        <dbReference type="ARBA" id="ARBA00006484"/>
    </source>
</evidence>
<dbReference type="SMART" id="SM00822">
    <property type="entry name" value="PKS_KR"/>
    <property type="match status" value="1"/>
</dbReference>
<dbReference type="EMBL" id="AP027080">
    <property type="protein sequence ID" value="BDU71694.1"/>
    <property type="molecule type" value="Genomic_DNA"/>
</dbReference>
<dbReference type="FunFam" id="3.40.50.720:FF:000173">
    <property type="entry name" value="3-oxoacyl-[acyl-carrier protein] reductase"/>
    <property type="match status" value="1"/>
</dbReference>
<accession>A0AA48GIL1</accession>
<dbReference type="InterPro" id="IPR036291">
    <property type="entry name" value="NAD(P)-bd_dom_sf"/>
</dbReference>
<dbReference type="RefSeq" id="WP_316414597.1">
    <property type="nucleotide sequence ID" value="NZ_AP027080.1"/>
</dbReference>
<dbReference type="SUPFAM" id="SSF51735">
    <property type="entry name" value="NAD(P)-binding Rossmann-fold domains"/>
    <property type="match status" value="1"/>
</dbReference>
<evidence type="ECO:0000259" key="3">
    <source>
        <dbReference type="SMART" id="SM00822"/>
    </source>
</evidence>
<reference evidence="5" key="1">
    <citation type="journal article" date="2023" name="Int. J. Syst. Evol. Microbiol.">
        <title>Mesoterricola silvestris gen. nov., sp. nov., Mesoterricola sediminis sp. nov., Geothrix oryzae sp. nov., Geothrix edaphica sp. nov., Geothrix rubra sp. nov., and Geothrix limicola sp. nov., six novel members of Acidobacteriota isolated from soils.</title>
        <authorList>
            <person name="Itoh H."/>
            <person name="Sugisawa Y."/>
            <person name="Mise K."/>
            <person name="Xu Z."/>
            <person name="Kuniyasu M."/>
            <person name="Ushijima N."/>
            <person name="Kawano K."/>
            <person name="Kobayashi E."/>
            <person name="Shiratori Y."/>
            <person name="Masuda Y."/>
            <person name="Senoo K."/>
        </authorList>
    </citation>
    <scope>NUCLEOTIDE SEQUENCE [LARGE SCALE GENOMIC DNA]</scope>
    <source>
        <strain evidence="5">W79</strain>
    </source>
</reference>
<proteinExistence type="inferred from homology"/>
<dbReference type="InterPro" id="IPR057326">
    <property type="entry name" value="KR_dom"/>
</dbReference>
<comment type="similarity">
    <text evidence="1">Belongs to the short-chain dehydrogenases/reductases (SDR) family.</text>
</comment>
<dbReference type="InterPro" id="IPR002347">
    <property type="entry name" value="SDR_fam"/>
</dbReference>
<evidence type="ECO:0000313" key="5">
    <source>
        <dbReference type="Proteomes" id="UP001238179"/>
    </source>
</evidence>
<feature type="domain" description="Ketoreductase" evidence="3">
    <location>
        <begin position="6"/>
        <end position="187"/>
    </location>
</feature>
<dbReference type="GO" id="GO:0016491">
    <property type="term" value="F:oxidoreductase activity"/>
    <property type="evidence" value="ECO:0007669"/>
    <property type="project" value="UniProtKB-KW"/>
</dbReference>
<dbReference type="PANTHER" id="PTHR42879:SF2">
    <property type="entry name" value="3-OXOACYL-[ACYL-CARRIER-PROTEIN] REDUCTASE FABG"/>
    <property type="match status" value="1"/>
</dbReference>
<keyword evidence="2" id="KW-0560">Oxidoreductase</keyword>
<dbReference type="AlphaFoldDB" id="A0AA48GIL1"/>
<dbReference type="Pfam" id="PF13561">
    <property type="entry name" value="adh_short_C2"/>
    <property type="match status" value="1"/>
</dbReference>
<keyword evidence="5" id="KW-1185">Reference proteome</keyword>
<gene>
    <name evidence="4" type="ORF">METEAL_08680</name>
</gene>
<dbReference type="PRINTS" id="PR00081">
    <property type="entry name" value="GDHRDH"/>
</dbReference>
<dbReference type="Gene3D" id="3.40.50.720">
    <property type="entry name" value="NAD(P)-binding Rossmann-like Domain"/>
    <property type="match status" value="1"/>
</dbReference>
<dbReference type="InterPro" id="IPR050259">
    <property type="entry name" value="SDR"/>
</dbReference>
<sequence length="249" mass="25085">MLLQGRTILVTGGGRGIGAATARRLASHGAAVAVSYATNEAAAKGVVEAIAAAGGRAAAFRADARDPGQVETLFREVEAALGPVDTLVLNANMSFPVAPFTAMPWEGFQQKLVGELASAFHACKAAVPGMIARGKGCIIAVSSGLSRQPGEGFSAHTTAKSGLDALMKSLALELGPHGIRVNVVAPGLTETDATAHFPEAAKAAAGSRLPLRRIGQPDDVAGIIALVASDEAGYLTGQYLSAGGGGMML</sequence>
<evidence type="ECO:0000256" key="2">
    <source>
        <dbReference type="ARBA" id="ARBA00023002"/>
    </source>
</evidence>
<dbReference type="Proteomes" id="UP001238179">
    <property type="component" value="Chromosome"/>
</dbReference>
<dbReference type="KEGG" id="msil:METEAL_08680"/>
<dbReference type="PANTHER" id="PTHR42879">
    <property type="entry name" value="3-OXOACYL-(ACYL-CARRIER-PROTEIN) REDUCTASE"/>
    <property type="match status" value="1"/>
</dbReference>
<evidence type="ECO:0000313" key="4">
    <source>
        <dbReference type="EMBL" id="BDU71694.1"/>
    </source>
</evidence>
<name>A0AA48GIL1_9BACT</name>
<organism evidence="4 5">
    <name type="scientific">Mesoterricola silvestris</name>
    <dbReference type="NCBI Taxonomy" id="2927979"/>
    <lineage>
        <taxon>Bacteria</taxon>
        <taxon>Pseudomonadati</taxon>
        <taxon>Acidobacteriota</taxon>
        <taxon>Holophagae</taxon>
        <taxon>Holophagales</taxon>
        <taxon>Holophagaceae</taxon>
        <taxon>Mesoterricola</taxon>
    </lineage>
</organism>
<protein>
    <submittedName>
        <fullName evidence="4">Beta-ketoacyl-ACP reductase</fullName>
    </submittedName>
</protein>